<dbReference type="InterPro" id="IPR050744">
    <property type="entry name" value="AI-2_Isomerase_LsrG"/>
</dbReference>
<dbReference type="GO" id="GO:0005829">
    <property type="term" value="C:cytosol"/>
    <property type="evidence" value="ECO:0007669"/>
    <property type="project" value="TreeGrafter"/>
</dbReference>
<dbReference type="GO" id="GO:0004497">
    <property type="term" value="F:monooxygenase activity"/>
    <property type="evidence" value="ECO:0007669"/>
    <property type="project" value="UniProtKB-KW"/>
</dbReference>
<dbReference type="PANTHER" id="PTHR33336">
    <property type="entry name" value="QUINOL MONOOXYGENASE YGIN-RELATED"/>
    <property type="match status" value="1"/>
</dbReference>
<keyword evidence="2" id="KW-0560">Oxidoreductase</keyword>
<dbReference type="Pfam" id="PF03992">
    <property type="entry name" value="ABM"/>
    <property type="match status" value="1"/>
</dbReference>
<sequence length="95" mass="10439">MPLSIIATIVAHPEHREAVGTALRDMLAPTRVEPGCQQYDLHVDQADPLCWVMIERWADAAELEAHLHSPHMARLQSAIAGKAAGIDIQRLDLIA</sequence>
<dbReference type="SUPFAM" id="SSF54909">
    <property type="entry name" value="Dimeric alpha+beta barrel"/>
    <property type="match status" value="1"/>
</dbReference>
<evidence type="ECO:0000313" key="3">
    <source>
        <dbReference type="Proteomes" id="UP000587991"/>
    </source>
</evidence>
<reference evidence="2 3" key="1">
    <citation type="submission" date="2020-04" db="EMBL/GenBank/DDBJ databases">
        <title>Draft genome of Leeia sp. IMCC25680.</title>
        <authorList>
            <person name="Song J."/>
            <person name="Cho J.-C."/>
        </authorList>
    </citation>
    <scope>NUCLEOTIDE SEQUENCE [LARGE SCALE GENOMIC DNA]</scope>
    <source>
        <strain evidence="2 3">IMCC25680</strain>
    </source>
</reference>
<dbReference type="InterPro" id="IPR007138">
    <property type="entry name" value="ABM_dom"/>
</dbReference>
<dbReference type="InterPro" id="IPR011008">
    <property type="entry name" value="Dimeric_a/b-barrel"/>
</dbReference>
<dbReference type="PANTHER" id="PTHR33336:SF3">
    <property type="entry name" value="ABM DOMAIN-CONTAINING PROTEIN"/>
    <property type="match status" value="1"/>
</dbReference>
<dbReference type="PROSITE" id="PS51725">
    <property type="entry name" value="ABM"/>
    <property type="match status" value="1"/>
</dbReference>
<dbReference type="AlphaFoldDB" id="A0A847S8E7"/>
<protein>
    <submittedName>
        <fullName evidence="2">Antibiotic biosynthesis monooxygenase</fullName>
    </submittedName>
</protein>
<keyword evidence="3" id="KW-1185">Reference proteome</keyword>
<organism evidence="2 3">
    <name type="scientific">Leeia aquatica</name>
    <dbReference type="NCBI Taxonomy" id="2725557"/>
    <lineage>
        <taxon>Bacteria</taxon>
        <taxon>Pseudomonadati</taxon>
        <taxon>Pseudomonadota</taxon>
        <taxon>Betaproteobacteria</taxon>
        <taxon>Neisseriales</taxon>
        <taxon>Leeiaceae</taxon>
        <taxon>Leeia</taxon>
    </lineage>
</organism>
<comment type="caution">
    <text evidence="2">The sequence shown here is derived from an EMBL/GenBank/DDBJ whole genome shotgun (WGS) entry which is preliminary data.</text>
</comment>
<evidence type="ECO:0000259" key="1">
    <source>
        <dbReference type="PROSITE" id="PS51725"/>
    </source>
</evidence>
<dbReference type="RefSeq" id="WP_168875547.1">
    <property type="nucleotide sequence ID" value="NZ_JABAIM010000001.1"/>
</dbReference>
<dbReference type="EMBL" id="JABAIM010000001">
    <property type="protein sequence ID" value="NLR73896.1"/>
    <property type="molecule type" value="Genomic_DNA"/>
</dbReference>
<keyword evidence="2" id="KW-0503">Monooxygenase</keyword>
<dbReference type="Proteomes" id="UP000587991">
    <property type="component" value="Unassembled WGS sequence"/>
</dbReference>
<gene>
    <name evidence="2" type="ORF">HF682_01820</name>
</gene>
<evidence type="ECO:0000313" key="2">
    <source>
        <dbReference type="EMBL" id="NLR73896.1"/>
    </source>
</evidence>
<dbReference type="Gene3D" id="3.30.70.100">
    <property type="match status" value="1"/>
</dbReference>
<proteinExistence type="predicted"/>
<feature type="domain" description="ABM" evidence="1">
    <location>
        <begin position="3"/>
        <end position="91"/>
    </location>
</feature>
<accession>A0A847S8E7</accession>
<name>A0A847S8E7_9NEIS</name>